<protein>
    <recommendedName>
        <fullName evidence="13">DNA 5'-3' helicase</fullName>
        <ecNumber evidence="13">5.6.2.3</ecNumber>
    </recommendedName>
</protein>
<evidence type="ECO:0000313" key="18">
    <source>
        <dbReference type="Proteomes" id="UP000009192"/>
    </source>
</evidence>
<keyword evidence="10" id="KW-0411">Iron-sulfur</keyword>
<feature type="compositionally biased region" description="Basic and acidic residues" evidence="15">
    <location>
        <begin position="134"/>
        <end position="158"/>
    </location>
</feature>
<dbReference type="GO" id="GO:0006974">
    <property type="term" value="P:DNA damage response"/>
    <property type="evidence" value="ECO:0007669"/>
    <property type="project" value="UniProtKB-ARBA"/>
</dbReference>
<dbReference type="NCBIfam" id="TIGR00604">
    <property type="entry name" value="rad3"/>
    <property type="match status" value="1"/>
</dbReference>
<keyword evidence="12" id="KW-0539">Nucleus</keyword>
<sequence length="852" mass="95908">MYSPRKSLSTPAAHEFGFPYTPYEIQEQLMQQLFQVLEHKQIGIFESPTGTGKSLTLTCGALTWLRQHEQLVRTELLQRIDQVQAQLKQLQIESAQAEDWITAQSKTRTQRLELEQLHRLRELLQQKEQELEQIKQRKRQQQEHQRPARRASDLKETPVEEEEALNSDEELDNVESVLEEQPAELQSERFRDVQIFFCSRTHSQLSQIVAELRKTPHGQNVRCIALGSRQQLCINAQVRKLPNIGLINERCLDMAQSKISANAISKSRQTLSRCVYKSSAQLQRLSNAALCEPFDIEELVAEGSACGGCPYYATRAAQSQAQLLLLPYPMLLQRSARQQLGLDLRGAIIIVDEAHNLLDTIAQLHSSELSLAQLQLAKQQLAGYKQRYARRLSSANLLRINQLLYVVRRLLQLLEAGGEPRMLRTYELSAEGDFFNIDVHELLEFCARTRLAQKMQSFGRQLQREPHPSENRPPPTQQLLQRLAAQHEQQCQTLSKCKRKAADENADDKAKQPPHPQPAAQTPAMSSPFRPLIAFLETLTSNAADGRVLLNPETATLKYLLLNPAEHFADIVKEARALIIAGGTMRPTQELTEQLFAHCPERVVERFYDHVVPADAVLPFILPTGPTGARLCFSYAERTSPAMLKELSMVLQNLCGVLPAGVVCFLPSYAYLDTVYGHLEQSGALQRIGQRKRIFRETAGGAGVEQLLQQYANAIDQTAGGALLLSVVGGKLSEGLNFADQLGRGVIVVGLPYPNRTSPELKERMRHLDATLGNGAGNEYYENLCMKAVNQCIGRSVRHIRDYACVYLLDERYGSERIQQKLPAWIARHIHVASEGFGAVQARTARFFKARS</sequence>
<feature type="region of interest" description="Disordered" evidence="15">
    <location>
        <begin position="494"/>
        <end position="525"/>
    </location>
</feature>
<gene>
    <name evidence="17" type="primary">Dmoj\GI21782</name>
    <name evidence="17" type="ORF">Dmoj_GI21782</name>
</gene>
<dbReference type="GO" id="GO:0003677">
    <property type="term" value="F:DNA binding"/>
    <property type="evidence" value="ECO:0007669"/>
    <property type="project" value="InterPro"/>
</dbReference>
<name>B4L5R3_DROMO</name>
<dbReference type="OrthoDB" id="267079at2759"/>
<dbReference type="InterPro" id="IPR045028">
    <property type="entry name" value="DinG/Rad3-like"/>
</dbReference>
<evidence type="ECO:0000256" key="1">
    <source>
        <dbReference type="ARBA" id="ARBA00001966"/>
    </source>
</evidence>
<dbReference type="Pfam" id="PF13307">
    <property type="entry name" value="Helicase_C_2"/>
    <property type="match status" value="1"/>
</dbReference>
<keyword evidence="4" id="KW-0479">Metal-binding</keyword>
<dbReference type="PhylomeDB" id="B4L5R3"/>
<evidence type="ECO:0000256" key="13">
    <source>
        <dbReference type="ARBA" id="ARBA00044969"/>
    </source>
</evidence>
<feature type="domain" description="Helicase ATP-binding" evidence="16">
    <location>
        <begin position="12"/>
        <end position="414"/>
    </location>
</feature>
<keyword evidence="18" id="KW-1185">Reference proteome</keyword>
<keyword evidence="5" id="KW-0547">Nucleotide-binding</keyword>
<dbReference type="Gene3D" id="3.40.50.300">
    <property type="entry name" value="P-loop containing nucleotide triphosphate hydrolases"/>
    <property type="match status" value="3"/>
</dbReference>
<keyword evidence="11" id="KW-0413">Isomerase</keyword>
<evidence type="ECO:0000256" key="10">
    <source>
        <dbReference type="ARBA" id="ARBA00023014"/>
    </source>
</evidence>
<evidence type="ECO:0000256" key="3">
    <source>
        <dbReference type="ARBA" id="ARBA00008435"/>
    </source>
</evidence>
<dbReference type="Proteomes" id="UP000009192">
    <property type="component" value="Unassembled WGS sequence"/>
</dbReference>
<dbReference type="InterPro" id="IPR014013">
    <property type="entry name" value="Helic_SF1/SF2_ATP-bd_DinG/Rad3"/>
</dbReference>
<dbReference type="PANTHER" id="PTHR11472:SF41">
    <property type="entry name" value="ATP-DEPENDENT DNA HELICASE DDX11-RELATED"/>
    <property type="match status" value="1"/>
</dbReference>
<dbReference type="InterPro" id="IPR027417">
    <property type="entry name" value="P-loop_NTPase"/>
</dbReference>
<dbReference type="FunFam" id="3.40.50.300:FF:001372">
    <property type="entry name" value="ATP-dependent DNA helicase chl1"/>
    <property type="match status" value="1"/>
</dbReference>
<dbReference type="EC" id="5.6.2.3" evidence="13"/>
<evidence type="ECO:0000256" key="9">
    <source>
        <dbReference type="ARBA" id="ARBA00023004"/>
    </source>
</evidence>
<evidence type="ECO:0000256" key="6">
    <source>
        <dbReference type="ARBA" id="ARBA00022801"/>
    </source>
</evidence>
<dbReference type="InterPro" id="IPR006554">
    <property type="entry name" value="Helicase-like_DEXD_c2"/>
</dbReference>
<evidence type="ECO:0000256" key="2">
    <source>
        <dbReference type="ARBA" id="ARBA00004123"/>
    </source>
</evidence>
<evidence type="ECO:0000259" key="16">
    <source>
        <dbReference type="PROSITE" id="PS51193"/>
    </source>
</evidence>
<evidence type="ECO:0000256" key="12">
    <source>
        <dbReference type="ARBA" id="ARBA00023242"/>
    </source>
</evidence>
<dbReference type="SUPFAM" id="SSF52540">
    <property type="entry name" value="P-loop containing nucleoside triphosphate hydrolases"/>
    <property type="match status" value="1"/>
</dbReference>
<dbReference type="KEGG" id="dmo:Dmoj_GI21782"/>
<dbReference type="GO" id="GO:0051536">
    <property type="term" value="F:iron-sulfur cluster binding"/>
    <property type="evidence" value="ECO:0007669"/>
    <property type="project" value="UniProtKB-KW"/>
</dbReference>
<dbReference type="GO" id="GO:0005524">
    <property type="term" value="F:ATP binding"/>
    <property type="evidence" value="ECO:0007669"/>
    <property type="project" value="UniProtKB-KW"/>
</dbReference>
<evidence type="ECO:0000256" key="15">
    <source>
        <dbReference type="SAM" id="MobiDB-lite"/>
    </source>
</evidence>
<evidence type="ECO:0000313" key="17">
    <source>
        <dbReference type="EMBL" id="EDW06522.1"/>
    </source>
</evidence>
<dbReference type="GO" id="GO:0005634">
    <property type="term" value="C:nucleus"/>
    <property type="evidence" value="ECO:0007669"/>
    <property type="project" value="UniProtKB-SubCell"/>
</dbReference>
<dbReference type="InParanoid" id="B4L5R3"/>
<evidence type="ECO:0000256" key="5">
    <source>
        <dbReference type="ARBA" id="ARBA00022741"/>
    </source>
</evidence>
<dbReference type="SMART" id="SM00491">
    <property type="entry name" value="HELICc2"/>
    <property type="match status" value="1"/>
</dbReference>
<organism evidence="17 18">
    <name type="scientific">Drosophila mojavensis</name>
    <name type="common">Fruit fly</name>
    <dbReference type="NCBI Taxonomy" id="7230"/>
    <lineage>
        <taxon>Eukaryota</taxon>
        <taxon>Metazoa</taxon>
        <taxon>Ecdysozoa</taxon>
        <taxon>Arthropoda</taxon>
        <taxon>Hexapoda</taxon>
        <taxon>Insecta</taxon>
        <taxon>Pterygota</taxon>
        <taxon>Neoptera</taxon>
        <taxon>Endopterygota</taxon>
        <taxon>Diptera</taxon>
        <taxon>Brachycera</taxon>
        <taxon>Muscomorpha</taxon>
        <taxon>Ephydroidea</taxon>
        <taxon>Drosophilidae</taxon>
        <taxon>Drosophila</taxon>
    </lineage>
</organism>
<evidence type="ECO:0000256" key="4">
    <source>
        <dbReference type="ARBA" id="ARBA00022723"/>
    </source>
</evidence>
<accession>B4L5R3</accession>
<feature type="compositionally biased region" description="Acidic residues" evidence="15">
    <location>
        <begin position="159"/>
        <end position="178"/>
    </location>
</feature>
<dbReference type="PANTHER" id="PTHR11472">
    <property type="entry name" value="DNA REPAIR DEAD HELICASE RAD3/XP-D SUBFAMILY MEMBER"/>
    <property type="match status" value="1"/>
</dbReference>
<feature type="compositionally biased region" description="Basic and acidic residues" evidence="15">
    <location>
        <begin position="500"/>
        <end position="511"/>
    </location>
</feature>
<keyword evidence="8" id="KW-0067">ATP-binding</keyword>
<dbReference type="PROSITE" id="PS51193">
    <property type="entry name" value="HELICASE_ATP_BIND_2"/>
    <property type="match status" value="1"/>
</dbReference>
<dbReference type="InterPro" id="IPR002464">
    <property type="entry name" value="DNA/RNA_helicase_DEAH_CS"/>
</dbReference>
<dbReference type="HOGENOM" id="CLU_006515_2_1_1"/>
<dbReference type="InterPro" id="IPR013020">
    <property type="entry name" value="Rad3/Chl1-like"/>
</dbReference>
<comment type="catalytic activity">
    <reaction evidence="14">
        <text>ATP + H2O = ADP + phosphate + H(+)</text>
        <dbReference type="Rhea" id="RHEA:13065"/>
        <dbReference type="ChEBI" id="CHEBI:15377"/>
        <dbReference type="ChEBI" id="CHEBI:15378"/>
        <dbReference type="ChEBI" id="CHEBI:30616"/>
        <dbReference type="ChEBI" id="CHEBI:43474"/>
        <dbReference type="ChEBI" id="CHEBI:456216"/>
        <dbReference type="EC" id="5.6.2.3"/>
    </reaction>
</comment>
<dbReference type="FunCoup" id="B4L5R3">
    <property type="interactions" value="1639"/>
</dbReference>
<dbReference type="GO" id="GO:0046872">
    <property type="term" value="F:metal ion binding"/>
    <property type="evidence" value="ECO:0007669"/>
    <property type="project" value="UniProtKB-KW"/>
</dbReference>
<evidence type="ECO:0000256" key="11">
    <source>
        <dbReference type="ARBA" id="ARBA00023235"/>
    </source>
</evidence>
<dbReference type="OMA" id="QTHQFRD"/>
<dbReference type="AlphaFoldDB" id="B4L5R3"/>
<reference evidence="17 18" key="1">
    <citation type="journal article" date="2007" name="Nature">
        <title>Evolution of genes and genomes on the Drosophila phylogeny.</title>
        <authorList>
            <consortium name="Drosophila 12 Genomes Consortium"/>
            <person name="Clark A.G."/>
            <person name="Eisen M.B."/>
            <person name="Smith D.R."/>
            <person name="Bergman C.M."/>
            <person name="Oliver B."/>
            <person name="Markow T.A."/>
            <person name="Kaufman T.C."/>
            <person name="Kellis M."/>
            <person name="Gelbart W."/>
            <person name="Iyer V.N."/>
            <person name="Pollard D.A."/>
            <person name="Sackton T.B."/>
            <person name="Larracuente A.M."/>
            <person name="Singh N.D."/>
            <person name="Abad J.P."/>
            <person name="Abt D.N."/>
            <person name="Adryan B."/>
            <person name="Aguade M."/>
            <person name="Akashi H."/>
            <person name="Anderson W.W."/>
            <person name="Aquadro C.F."/>
            <person name="Ardell D.H."/>
            <person name="Arguello R."/>
            <person name="Artieri C.G."/>
            <person name="Barbash D.A."/>
            <person name="Barker D."/>
            <person name="Barsanti P."/>
            <person name="Batterham P."/>
            <person name="Batzoglou S."/>
            <person name="Begun D."/>
            <person name="Bhutkar A."/>
            <person name="Blanco E."/>
            <person name="Bosak S.A."/>
            <person name="Bradley R.K."/>
            <person name="Brand A.D."/>
            <person name="Brent M.R."/>
            <person name="Brooks A.N."/>
            <person name="Brown R.H."/>
            <person name="Butlin R.K."/>
            <person name="Caggese C."/>
            <person name="Calvi B.R."/>
            <person name="Bernardo de Carvalho A."/>
            <person name="Caspi A."/>
            <person name="Castrezana S."/>
            <person name="Celniker S.E."/>
            <person name="Chang J.L."/>
            <person name="Chapple C."/>
            <person name="Chatterji S."/>
            <person name="Chinwalla A."/>
            <person name="Civetta A."/>
            <person name="Clifton S.W."/>
            <person name="Comeron J.M."/>
            <person name="Costello J.C."/>
            <person name="Coyne J.A."/>
            <person name="Daub J."/>
            <person name="David R.G."/>
            <person name="Delcher A.L."/>
            <person name="Delehaunty K."/>
            <person name="Do C.B."/>
            <person name="Ebling H."/>
            <person name="Edwards K."/>
            <person name="Eickbush T."/>
            <person name="Evans J.D."/>
            <person name="Filipski A."/>
            <person name="Findeiss S."/>
            <person name="Freyhult E."/>
            <person name="Fulton L."/>
            <person name="Fulton R."/>
            <person name="Garcia A.C."/>
            <person name="Gardiner A."/>
            <person name="Garfield D.A."/>
            <person name="Garvin B.E."/>
            <person name="Gibson G."/>
            <person name="Gilbert D."/>
            <person name="Gnerre S."/>
            <person name="Godfrey J."/>
            <person name="Good R."/>
            <person name="Gotea V."/>
            <person name="Gravely B."/>
            <person name="Greenberg A.J."/>
            <person name="Griffiths-Jones S."/>
            <person name="Gross S."/>
            <person name="Guigo R."/>
            <person name="Gustafson E.A."/>
            <person name="Haerty W."/>
            <person name="Hahn M.W."/>
            <person name="Halligan D.L."/>
            <person name="Halpern A.L."/>
            <person name="Halter G.M."/>
            <person name="Han M.V."/>
            <person name="Heger A."/>
            <person name="Hillier L."/>
            <person name="Hinrichs A.S."/>
            <person name="Holmes I."/>
            <person name="Hoskins R.A."/>
            <person name="Hubisz M.J."/>
            <person name="Hultmark D."/>
            <person name="Huntley M.A."/>
            <person name="Jaffe D.B."/>
            <person name="Jagadeeshan S."/>
            <person name="Jeck W.R."/>
            <person name="Johnson J."/>
            <person name="Jones C.D."/>
            <person name="Jordan W.C."/>
            <person name="Karpen G.H."/>
            <person name="Kataoka E."/>
            <person name="Keightley P.D."/>
            <person name="Kheradpour P."/>
            <person name="Kirkness E.F."/>
            <person name="Koerich L.B."/>
            <person name="Kristiansen K."/>
            <person name="Kudrna D."/>
            <person name="Kulathinal R.J."/>
            <person name="Kumar S."/>
            <person name="Kwok R."/>
            <person name="Lander E."/>
            <person name="Langley C.H."/>
            <person name="Lapoint R."/>
            <person name="Lazzaro B.P."/>
            <person name="Lee S.J."/>
            <person name="Levesque L."/>
            <person name="Li R."/>
            <person name="Lin C.F."/>
            <person name="Lin M.F."/>
            <person name="Lindblad-Toh K."/>
            <person name="Llopart A."/>
            <person name="Long M."/>
            <person name="Low L."/>
            <person name="Lozovsky E."/>
            <person name="Lu J."/>
            <person name="Luo M."/>
            <person name="Machado C.A."/>
            <person name="Makalowski W."/>
            <person name="Marzo M."/>
            <person name="Matsuda M."/>
            <person name="Matzkin L."/>
            <person name="McAllister B."/>
            <person name="McBride C.S."/>
            <person name="McKernan B."/>
            <person name="McKernan K."/>
            <person name="Mendez-Lago M."/>
            <person name="Minx P."/>
            <person name="Mollenhauer M.U."/>
            <person name="Montooth K."/>
            <person name="Mount S.M."/>
            <person name="Mu X."/>
            <person name="Myers E."/>
            <person name="Negre B."/>
            <person name="Newfeld S."/>
            <person name="Nielsen R."/>
            <person name="Noor M.A."/>
            <person name="O'Grady P."/>
            <person name="Pachter L."/>
            <person name="Papaceit M."/>
            <person name="Parisi M.J."/>
            <person name="Parisi M."/>
            <person name="Parts L."/>
            <person name="Pedersen J.S."/>
            <person name="Pesole G."/>
            <person name="Phillippy A.M."/>
            <person name="Ponting C.P."/>
            <person name="Pop M."/>
            <person name="Porcelli D."/>
            <person name="Powell J.R."/>
            <person name="Prohaska S."/>
            <person name="Pruitt K."/>
            <person name="Puig M."/>
            <person name="Quesneville H."/>
            <person name="Ram K.R."/>
            <person name="Rand D."/>
            <person name="Rasmussen M.D."/>
            <person name="Reed L.K."/>
            <person name="Reenan R."/>
            <person name="Reily A."/>
            <person name="Remington K.A."/>
            <person name="Rieger T.T."/>
            <person name="Ritchie M.G."/>
            <person name="Robin C."/>
            <person name="Rogers Y.H."/>
            <person name="Rohde C."/>
            <person name="Rozas J."/>
            <person name="Rubenfield M.J."/>
            <person name="Ruiz A."/>
            <person name="Russo S."/>
            <person name="Salzberg S.L."/>
            <person name="Sanchez-Gracia A."/>
            <person name="Saranga D.J."/>
            <person name="Sato H."/>
            <person name="Schaeffer S.W."/>
            <person name="Schatz M.C."/>
            <person name="Schlenke T."/>
            <person name="Schwartz R."/>
            <person name="Segarra C."/>
            <person name="Singh R.S."/>
            <person name="Sirot L."/>
            <person name="Sirota M."/>
            <person name="Sisneros N.B."/>
            <person name="Smith C.D."/>
            <person name="Smith T.F."/>
            <person name="Spieth J."/>
            <person name="Stage D.E."/>
            <person name="Stark A."/>
            <person name="Stephan W."/>
            <person name="Strausberg R.L."/>
            <person name="Strempel S."/>
            <person name="Sturgill D."/>
            <person name="Sutton G."/>
            <person name="Sutton G.G."/>
            <person name="Tao W."/>
            <person name="Teichmann S."/>
            <person name="Tobari Y.N."/>
            <person name="Tomimura Y."/>
            <person name="Tsolas J.M."/>
            <person name="Valente V.L."/>
            <person name="Venter E."/>
            <person name="Venter J.C."/>
            <person name="Vicario S."/>
            <person name="Vieira F.G."/>
            <person name="Vilella A.J."/>
            <person name="Villasante A."/>
            <person name="Walenz B."/>
            <person name="Wang J."/>
            <person name="Wasserman M."/>
            <person name="Watts T."/>
            <person name="Wilson D."/>
            <person name="Wilson R.K."/>
            <person name="Wing R.A."/>
            <person name="Wolfner M.F."/>
            <person name="Wong A."/>
            <person name="Wong G.K."/>
            <person name="Wu C.I."/>
            <person name="Wu G."/>
            <person name="Yamamoto D."/>
            <person name="Yang H.P."/>
            <person name="Yang S.P."/>
            <person name="Yorke J.A."/>
            <person name="Yoshida K."/>
            <person name="Zdobnov E."/>
            <person name="Zhang P."/>
            <person name="Zhang Y."/>
            <person name="Zimin A.V."/>
            <person name="Baldwin J."/>
            <person name="Abdouelleil A."/>
            <person name="Abdulkadir J."/>
            <person name="Abebe A."/>
            <person name="Abera B."/>
            <person name="Abreu J."/>
            <person name="Acer S.C."/>
            <person name="Aftuck L."/>
            <person name="Alexander A."/>
            <person name="An P."/>
            <person name="Anderson E."/>
            <person name="Anderson S."/>
            <person name="Arachi H."/>
            <person name="Azer M."/>
            <person name="Bachantsang P."/>
            <person name="Barry A."/>
            <person name="Bayul T."/>
            <person name="Berlin A."/>
            <person name="Bessette D."/>
            <person name="Bloom T."/>
            <person name="Blye J."/>
            <person name="Boguslavskiy L."/>
            <person name="Bonnet C."/>
            <person name="Boukhgalter B."/>
            <person name="Bourzgui I."/>
            <person name="Brown A."/>
            <person name="Cahill P."/>
            <person name="Channer S."/>
            <person name="Cheshatsang Y."/>
            <person name="Chuda L."/>
            <person name="Citroen M."/>
            <person name="Collymore A."/>
            <person name="Cooke P."/>
            <person name="Costello M."/>
            <person name="D'Aco K."/>
            <person name="Daza R."/>
            <person name="De Haan G."/>
            <person name="DeGray S."/>
            <person name="DeMaso C."/>
            <person name="Dhargay N."/>
            <person name="Dooley K."/>
            <person name="Dooley E."/>
            <person name="Doricent M."/>
            <person name="Dorje P."/>
            <person name="Dorjee K."/>
            <person name="Dupes A."/>
            <person name="Elong R."/>
            <person name="Falk J."/>
            <person name="Farina A."/>
            <person name="Faro S."/>
            <person name="Ferguson D."/>
            <person name="Fisher S."/>
            <person name="Foley C.D."/>
            <person name="Franke A."/>
            <person name="Friedrich D."/>
            <person name="Gadbois L."/>
            <person name="Gearin G."/>
            <person name="Gearin C.R."/>
            <person name="Giannoukos G."/>
            <person name="Goode T."/>
            <person name="Graham J."/>
            <person name="Grandbois E."/>
            <person name="Grewal S."/>
            <person name="Gyaltsen K."/>
            <person name="Hafez N."/>
            <person name="Hagos B."/>
            <person name="Hall J."/>
            <person name="Henson C."/>
            <person name="Hollinger A."/>
            <person name="Honan T."/>
            <person name="Huard M.D."/>
            <person name="Hughes L."/>
            <person name="Hurhula B."/>
            <person name="Husby M.E."/>
            <person name="Kamat A."/>
            <person name="Kanga B."/>
            <person name="Kashin S."/>
            <person name="Khazanovich D."/>
            <person name="Kisner P."/>
            <person name="Lance K."/>
            <person name="Lara M."/>
            <person name="Lee W."/>
            <person name="Lennon N."/>
            <person name="Letendre F."/>
            <person name="LeVine R."/>
            <person name="Lipovsky A."/>
            <person name="Liu X."/>
            <person name="Liu J."/>
            <person name="Liu S."/>
            <person name="Lokyitsang T."/>
            <person name="Lokyitsang Y."/>
            <person name="Lubonja R."/>
            <person name="Lui A."/>
            <person name="MacDonald P."/>
            <person name="Magnisalis V."/>
            <person name="Maru K."/>
            <person name="Matthews C."/>
            <person name="McCusker W."/>
            <person name="McDonough S."/>
            <person name="Mehta T."/>
            <person name="Meldrim J."/>
            <person name="Meneus L."/>
            <person name="Mihai O."/>
            <person name="Mihalev A."/>
            <person name="Mihova T."/>
            <person name="Mittelman R."/>
            <person name="Mlenga V."/>
            <person name="Montmayeur A."/>
            <person name="Mulrain L."/>
            <person name="Navidi A."/>
            <person name="Naylor J."/>
            <person name="Negash T."/>
            <person name="Nguyen T."/>
            <person name="Nguyen N."/>
            <person name="Nicol R."/>
            <person name="Norbu C."/>
            <person name="Norbu N."/>
            <person name="Novod N."/>
            <person name="O'Neill B."/>
            <person name="Osman S."/>
            <person name="Markiewicz E."/>
            <person name="Oyono O.L."/>
            <person name="Patti C."/>
            <person name="Phunkhang P."/>
            <person name="Pierre F."/>
            <person name="Priest M."/>
            <person name="Raghuraman S."/>
            <person name="Rege F."/>
            <person name="Reyes R."/>
            <person name="Rise C."/>
            <person name="Rogov P."/>
            <person name="Ross K."/>
            <person name="Ryan E."/>
            <person name="Settipalli S."/>
            <person name="Shea T."/>
            <person name="Sherpa N."/>
            <person name="Shi L."/>
            <person name="Shih D."/>
            <person name="Sparrow T."/>
            <person name="Spaulding J."/>
            <person name="Stalker J."/>
            <person name="Stange-Thomann N."/>
            <person name="Stavropoulos S."/>
            <person name="Stone C."/>
            <person name="Strader C."/>
            <person name="Tesfaye S."/>
            <person name="Thomson T."/>
            <person name="Thoulutsang Y."/>
            <person name="Thoulutsang D."/>
            <person name="Topham K."/>
            <person name="Topping I."/>
            <person name="Tsamla T."/>
            <person name="Vassiliev H."/>
            <person name="Vo A."/>
            <person name="Wangchuk T."/>
            <person name="Wangdi T."/>
            <person name="Weiand M."/>
            <person name="Wilkinson J."/>
            <person name="Wilson A."/>
            <person name="Yadav S."/>
            <person name="Young G."/>
            <person name="Yu Q."/>
            <person name="Zembek L."/>
            <person name="Zhong D."/>
            <person name="Zimmer A."/>
            <person name="Zwirko Z."/>
            <person name="Jaffe D.B."/>
            <person name="Alvarez P."/>
            <person name="Brockman W."/>
            <person name="Butler J."/>
            <person name="Chin C."/>
            <person name="Gnerre S."/>
            <person name="Grabherr M."/>
            <person name="Kleber M."/>
            <person name="Mauceli E."/>
            <person name="MacCallum I."/>
        </authorList>
    </citation>
    <scope>NUCLEOTIDE SEQUENCE [LARGE SCALE GENOMIC DNA]</scope>
    <source>
        <strain evidence="18">Tucson 15081-1352.22</strain>
    </source>
</reference>
<feature type="region of interest" description="Disordered" evidence="15">
    <location>
        <begin position="134"/>
        <end position="178"/>
    </location>
</feature>
<evidence type="ECO:0000256" key="8">
    <source>
        <dbReference type="ARBA" id="ARBA00022840"/>
    </source>
</evidence>
<dbReference type="GO" id="GO:0006139">
    <property type="term" value="P:nucleobase-containing compound metabolic process"/>
    <property type="evidence" value="ECO:0007669"/>
    <property type="project" value="InterPro"/>
</dbReference>
<comment type="cofactor">
    <cofactor evidence="1">
        <name>[4Fe-4S] cluster</name>
        <dbReference type="ChEBI" id="CHEBI:49883"/>
    </cofactor>
</comment>
<dbReference type="Pfam" id="PF06733">
    <property type="entry name" value="DEAD_2"/>
    <property type="match status" value="1"/>
</dbReference>
<dbReference type="GO" id="GO:0043139">
    <property type="term" value="F:5'-3' DNA helicase activity"/>
    <property type="evidence" value="ECO:0007669"/>
    <property type="project" value="UniProtKB-EC"/>
</dbReference>
<dbReference type="GO" id="GO:0016887">
    <property type="term" value="F:ATP hydrolysis activity"/>
    <property type="evidence" value="ECO:0007669"/>
    <property type="project" value="RHEA"/>
</dbReference>
<proteinExistence type="inferred from homology"/>
<keyword evidence="6 17" id="KW-0378">Hydrolase</keyword>
<evidence type="ECO:0000256" key="7">
    <source>
        <dbReference type="ARBA" id="ARBA00022806"/>
    </source>
</evidence>
<comment type="subcellular location">
    <subcellularLocation>
        <location evidence="2">Nucleus</location>
    </subcellularLocation>
</comment>
<dbReference type="InterPro" id="IPR010614">
    <property type="entry name" value="RAD3-like_helicase_DEAD"/>
</dbReference>
<comment type="similarity">
    <text evidence="3">Belongs to the DEAD box helicase family. DEAH subfamily. DDX11/CHL1 sub-subfamily.</text>
</comment>
<dbReference type="PROSITE" id="PS00690">
    <property type="entry name" value="DEAH_ATP_HELICASE"/>
    <property type="match status" value="1"/>
</dbReference>
<keyword evidence="7" id="KW-0347">Helicase</keyword>
<dbReference type="eggNOG" id="KOG1133">
    <property type="taxonomic scope" value="Eukaryota"/>
</dbReference>
<dbReference type="InterPro" id="IPR006555">
    <property type="entry name" value="ATP-dep_Helicase_C"/>
</dbReference>
<evidence type="ECO:0000256" key="14">
    <source>
        <dbReference type="ARBA" id="ARBA00048954"/>
    </source>
</evidence>
<dbReference type="CDD" id="cd18788">
    <property type="entry name" value="SF2_C_XPD"/>
    <property type="match status" value="1"/>
</dbReference>
<dbReference type="SMR" id="B4L5R3"/>
<dbReference type="GO" id="GO:0034085">
    <property type="term" value="P:establishment of sister chromatid cohesion"/>
    <property type="evidence" value="ECO:0007669"/>
    <property type="project" value="TreeGrafter"/>
</dbReference>
<keyword evidence="9" id="KW-0408">Iron</keyword>
<dbReference type="EMBL" id="CH933811">
    <property type="protein sequence ID" value="EDW06522.1"/>
    <property type="molecule type" value="Genomic_DNA"/>
</dbReference>
<dbReference type="SMART" id="SM00488">
    <property type="entry name" value="DEXDc2"/>
    <property type="match status" value="1"/>
</dbReference>